<feature type="domain" description="Phage tail collar" evidence="1">
    <location>
        <begin position="7"/>
        <end position="62"/>
    </location>
</feature>
<dbReference type="InterPro" id="IPR011083">
    <property type="entry name" value="Phage_tail_collar_dom"/>
</dbReference>
<name>A0A3N4Q1K3_9BACT</name>
<reference evidence="2 3" key="1">
    <citation type="submission" date="2018-11" db="EMBL/GenBank/DDBJ databases">
        <title>Chitinophaga lutea sp.nov., isolate from arsenic contaminated soil.</title>
        <authorList>
            <person name="Zong Y."/>
        </authorList>
    </citation>
    <scope>NUCLEOTIDE SEQUENCE [LARGE SCALE GENOMIC DNA]</scope>
    <source>
        <strain evidence="2 3">ZY74</strain>
    </source>
</reference>
<comment type="caution">
    <text evidence="2">The sequence shown here is derived from an EMBL/GenBank/DDBJ whole genome shotgun (WGS) entry which is preliminary data.</text>
</comment>
<protein>
    <submittedName>
        <fullName evidence="2">Phage tail protein</fullName>
    </submittedName>
</protein>
<evidence type="ECO:0000313" key="3">
    <source>
        <dbReference type="Proteomes" id="UP000278351"/>
    </source>
</evidence>
<sequence>MESYLAMIMIFGGNFAIRGWSTCWGQIVSIAQNTALFSLLGTTYGGNGQTTFALPDLRGRMPIGWGQGPGLPNYELGQIGGSPSTTLTINNMPMHNHVADFSTLTVTQSASTAQGTTNIPGSTLVPAALPVIGSGPSASAIKGYGVKDNTATLSPATIGGGINIGIAGGSQPFSIESPYLGVNYLIAMEGIFPPRN</sequence>
<dbReference type="EMBL" id="RPDH01000003">
    <property type="protein sequence ID" value="RPE05644.1"/>
    <property type="molecule type" value="Genomic_DNA"/>
</dbReference>
<dbReference type="RefSeq" id="WP_123849291.1">
    <property type="nucleotide sequence ID" value="NZ_RPDH01000003.1"/>
</dbReference>
<evidence type="ECO:0000313" key="2">
    <source>
        <dbReference type="EMBL" id="RPE05644.1"/>
    </source>
</evidence>
<evidence type="ECO:0000259" key="1">
    <source>
        <dbReference type="Pfam" id="PF07484"/>
    </source>
</evidence>
<accession>A0A3N4Q1K3</accession>
<proteinExistence type="predicted"/>
<dbReference type="Pfam" id="PF07484">
    <property type="entry name" value="Collar"/>
    <property type="match status" value="1"/>
</dbReference>
<dbReference type="OrthoDB" id="9810174at2"/>
<dbReference type="Gene3D" id="3.90.1340.10">
    <property type="entry name" value="Phage tail collar domain"/>
    <property type="match status" value="1"/>
</dbReference>
<dbReference type="AlphaFoldDB" id="A0A3N4Q1K3"/>
<dbReference type="Proteomes" id="UP000278351">
    <property type="component" value="Unassembled WGS sequence"/>
</dbReference>
<dbReference type="SUPFAM" id="SSF88874">
    <property type="entry name" value="Receptor-binding domain of short tail fibre protein gp12"/>
    <property type="match status" value="1"/>
</dbReference>
<dbReference type="InterPro" id="IPR037053">
    <property type="entry name" value="Phage_tail_collar_dom_sf"/>
</dbReference>
<gene>
    <name evidence="2" type="ORF">EGT74_25040</name>
</gene>
<keyword evidence="3" id="KW-1185">Reference proteome</keyword>
<organism evidence="2 3">
    <name type="scientific">Chitinophaga lutea</name>
    <dbReference type="NCBI Taxonomy" id="2488634"/>
    <lineage>
        <taxon>Bacteria</taxon>
        <taxon>Pseudomonadati</taxon>
        <taxon>Bacteroidota</taxon>
        <taxon>Chitinophagia</taxon>
        <taxon>Chitinophagales</taxon>
        <taxon>Chitinophagaceae</taxon>
        <taxon>Chitinophaga</taxon>
    </lineage>
</organism>